<dbReference type="PANTHER" id="PTHR39178:SF1">
    <property type="entry name" value="RIBOSOMAL-PROCESSING CYSTEINE PROTEASE PRP"/>
    <property type="match status" value="1"/>
</dbReference>
<evidence type="ECO:0000256" key="2">
    <source>
        <dbReference type="ARBA" id="ARBA00022670"/>
    </source>
</evidence>
<keyword evidence="4" id="KW-0788">Thiol protease</keyword>
<comment type="similarity">
    <text evidence="5">Belongs to the Prp family.</text>
</comment>
<evidence type="ECO:0000256" key="3">
    <source>
        <dbReference type="ARBA" id="ARBA00022801"/>
    </source>
</evidence>
<comment type="caution">
    <text evidence="7">The sequence shown here is derived from an EMBL/GenBank/DDBJ whole genome shotgun (WGS) entry which is preliminary data.</text>
</comment>
<dbReference type="GO" id="GO:0006508">
    <property type="term" value="P:proteolysis"/>
    <property type="evidence" value="ECO:0007669"/>
    <property type="project" value="UniProtKB-KW"/>
</dbReference>
<dbReference type="Proteomes" id="UP001221763">
    <property type="component" value="Unassembled WGS sequence"/>
</dbReference>
<dbReference type="EMBL" id="JANHJP010000008">
    <property type="protein sequence ID" value="MDC9032199.1"/>
    <property type="molecule type" value="Genomic_DNA"/>
</dbReference>
<dbReference type="CDD" id="cd16332">
    <property type="entry name" value="Prp-like"/>
    <property type="match status" value="1"/>
</dbReference>
<keyword evidence="2 7" id="KW-0645">Protease</keyword>
<gene>
    <name evidence="7" type="ORF">M8044_000421</name>
</gene>
<dbReference type="GO" id="GO:0008233">
    <property type="term" value="F:peptidase activity"/>
    <property type="evidence" value="ECO:0007669"/>
    <property type="project" value="UniProtKB-KW"/>
</dbReference>
<evidence type="ECO:0000256" key="6">
    <source>
        <dbReference type="ARBA" id="ARBA00044538"/>
    </source>
</evidence>
<organism evidence="7 8">
    <name type="scientific">Columbia Basin potato purple top phytoplasma</name>
    <dbReference type="NCBI Taxonomy" id="307134"/>
    <lineage>
        <taxon>Bacteria</taxon>
        <taxon>Bacillati</taxon>
        <taxon>Mycoplasmatota</taxon>
        <taxon>Mollicutes</taxon>
        <taxon>Acholeplasmatales</taxon>
        <taxon>Acholeplasmataceae</taxon>
        <taxon>Candidatus Phytoplasma</taxon>
        <taxon>16SrVI (Clover proliferation group)</taxon>
    </lineage>
</organism>
<keyword evidence="3" id="KW-0378">Hydrolase</keyword>
<dbReference type="Gene3D" id="3.30.70.1490">
    <property type="entry name" value="Cysteine protease Prp"/>
    <property type="match status" value="1"/>
</dbReference>
<dbReference type="RefSeq" id="WP_273585399.1">
    <property type="nucleotide sequence ID" value="NZ_JANHJP010000008.1"/>
</dbReference>
<dbReference type="PANTHER" id="PTHR39178">
    <property type="entry name" value="HYPOTHETICAL RIBOSOME-ASSOCIATED PROTEIN"/>
    <property type="match status" value="1"/>
</dbReference>
<dbReference type="InterPro" id="IPR036764">
    <property type="entry name" value="Peptidase_Prp_sf"/>
</dbReference>
<accession>A0ABT5L9C3</accession>
<dbReference type="InterPro" id="IPR007422">
    <property type="entry name" value="Peptidase_Prp"/>
</dbReference>
<protein>
    <recommendedName>
        <fullName evidence="6">Ribosomal processing cysteine protease Prp</fullName>
    </recommendedName>
</protein>
<keyword evidence="1" id="KW-0690">Ribosome biogenesis</keyword>
<dbReference type="SUPFAM" id="SSF118010">
    <property type="entry name" value="TM1457-like"/>
    <property type="match status" value="1"/>
</dbReference>
<evidence type="ECO:0000313" key="7">
    <source>
        <dbReference type="EMBL" id="MDC9032199.1"/>
    </source>
</evidence>
<reference evidence="7 8" key="1">
    <citation type="journal article" date="2023" name="Plant">
        <title>Draft Genome Sequence Resource of CBPPT1, a 'Candidatus Phytoplasma trifolii'-Related Strain Associated with Potato Purple Top Disease in the Columbia Basin, U.S.A.</title>
        <authorList>
            <person name="Wei W."/>
            <person name="Shao J."/>
            <person name="Bottner-Parker K.D."/>
            <person name="Zhao Y."/>
        </authorList>
    </citation>
    <scope>NUCLEOTIDE SEQUENCE [LARGE SCALE GENOMIC DNA]</scope>
    <source>
        <strain evidence="7 8">CBPPT1</strain>
    </source>
</reference>
<name>A0ABT5L9C3_9MOLU</name>
<keyword evidence="8" id="KW-1185">Reference proteome</keyword>
<evidence type="ECO:0000256" key="4">
    <source>
        <dbReference type="ARBA" id="ARBA00022807"/>
    </source>
</evidence>
<sequence length="101" mass="11715">MIKFLFIKENKKIKKINIQGHALYSSKGKDIVCASVSTAIIMTLNIIELLELNSNISYSLKEGFFSLRLLKFEDTINKLLMNLEYTLKDLSKTYSKYLKEE</sequence>
<proteinExistence type="inferred from homology"/>
<dbReference type="Pfam" id="PF04327">
    <property type="entry name" value="Peptidase_Prp"/>
    <property type="match status" value="1"/>
</dbReference>
<evidence type="ECO:0000256" key="5">
    <source>
        <dbReference type="ARBA" id="ARBA00044503"/>
    </source>
</evidence>
<evidence type="ECO:0000256" key="1">
    <source>
        <dbReference type="ARBA" id="ARBA00022517"/>
    </source>
</evidence>
<evidence type="ECO:0000313" key="8">
    <source>
        <dbReference type="Proteomes" id="UP001221763"/>
    </source>
</evidence>